<dbReference type="InterPro" id="IPR036249">
    <property type="entry name" value="Thioredoxin-like_sf"/>
</dbReference>
<keyword evidence="1" id="KW-1133">Transmembrane helix</keyword>
<keyword evidence="1" id="KW-0812">Transmembrane</keyword>
<evidence type="ECO:0000313" key="2">
    <source>
        <dbReference type="EMBL" id="RVW46911.1"/>
    </source>
</evidence>
<accession>A0A438EGT4</accession>
<name>A0A438EGT4_VITVI</name>
<dbReference type="Gene3D" id="3.40.30.10">
    <property type="entry name" value="Glutaredoxin"/>
    <property type="match status" value="1"/>
</dbReference>
<dbReference type="PANTHER" id="PTHR47126:SF3">
    <property type="entry name" value="5'-ADENYLYLSULFATE REDUCTASE-LIKE 5"/>
    <property type="match status" value="1"/>
</dbReference>
<evidence type="ECO:0000256" key="1">
    <source>
        <dbReference type="SAM" id="Phobius"/>
    </source>
</evidence>
<dbReference type="EMBL" id="QGNW01001296">
    <property type="protein sequence ID" value="RVW46911.1"/>
    <property type="molecule type" value="Genomic_DNA"/>
</dbReference>
<dbReference type="SUPFAM" id="SSF52833">
    <property type="entry name" value="Thioredoxin-like"/>
    <property type="match status" value="1"/>
</dbReference>
<organism evidence="2 3">
    <name type="scientific">Vitis vinifera</name>
    <name type="common">Grape</name>
    <dbReference type="NCBI Taxonomy" id="29760"/>
    <lineage>
        <taxon>Eukaryota</taxon>
        <taxon>Viridiplantae</taxon>
        <taxon>Streptophyta</taxon>
        <taxon>Embryophyta</taxon>
        <taxon>Tracheophyta</taxon>
        <taxon>Spermatophyta</taxon>
        <taxon>Magnoliopsida</taxon>
        <taxon>eudicotyledons</taxon>
        <taxon>Gunneridae</taxon>
        <taxon>Pentapetalae</taxon>
        <taxon>rosids</taxon>
        <taxon>Vitales</taxon>
        <taxon>Vitaceae</taxon>
        <taxon>Viteae</taxon>
        <taxon>Vitis</taxon>
    </lineage>
</organism>
<dbReference type="PANTHER" id="PTHR47126">
    <property type="entry name" value="5'-ADENYLYLSULFATE REDUCTASE-LIKE 7"/>
    <property type="match status" value="1"/>
</dbReference>
<gene>
    <name evidence="2" type="primary">APRL7</name>
    <name evidence="2" type="ORF">CK203_074394</name>
</gene>
<keyword evidence="1" id="KW-0472">Membrane</keyword>
<dbReference type="InterPro" id="IPR044794">
    <property type="entry name" value="APRL5/7"/>
</dbReference>
<evidence type="ECO:0000313" key="3">
    <source>
        <dbReference type="Proteomes" id="UP000288805"/>
    </source>
</evidence>
<sequence length="340" mass="38509">MQSSLQACLLHIYVCYCGSWGSEARDATKTFFRRALKKLFVDIRMEEVCGGKNGIMRIWLFAGSVGRKVTVVLWVDGNFLDRALTSKQGNGFTSVLFHASWCPFSCKMRPKLKSSVPCFLKLNIWLSRNLQLVQGVKLLTGPASVMFSRYGIHSLPSILIVNQTSRMRYHGPKDLPSLVKFYRKTTGTLSASHWSKRRHMQSLSNFDLCPNFLFEKSEGQSILQPWNGSYVKEIFTREPYLAFSILFFCLRVVLALFPGLLSQLKAFWVLYVPHLNLEIFGETSQMLGRVLNMIDVQRVWAKLKLCKIRNFREGAKSARVWASSLASVSLGETSSSGSSS</sequence>
<dbReference type="AlphaFoldDB" id="A0A438EGT4"/>
<dbReference type="Proteomes" id="UP000288805">
    <property type="component" value="Unassembled WGS sequence"/>
</dbReference>
<proteinExistence type="predicted"/>
<feature type="transmembrane region" description="Helical" evidence="1">
    <location>
        <begin position="240"/>
        <end position="261"/>
    </location>
</feature>
<reference evidence="2 3" key="1">
    <citation type="journal article" date="2018" name="PLoS Genet.">
        <title>Population sequencing reveals clonal diversity and ancestral inbreeding in the grapevine cultivar Chardonnay.</title>
        <authorList>
            <person name="Roach M.J."/>
            <person name="Johnson D.L."/>
            <person name="Bohlmann J."/>
            <person name="van Vuuren H.J."/>
            <person name="Jones S.J."/>
            <person name="Pretorius I.S."/>
            <person name="Schmidt S.A."/>
            <person name="Borneman A.R."/>
        </authorList>
    </citation>
    <scope>NUCLEOTIDE SEQUENCE [LARGE SCALE GENOMIC DNA]</scope>
    <source>
        <strain evidence="3">cv. Chardonnay</strain>
        <tissue evidence="2">Leaf</tissue>
    </source>
</reference>
<protein>
    <submittedName>
        <fullName evidence="2">5'-adenylylsulfate reductase-like 7</fullName>
    </submittedName>
</protein>
<comment type="caution">
    <text evidence="2">The sequence shown here is derived from an EMBL/GenBank/DDBJ whole genome shotgun (WGS) entry which is preliminary data.</text>
</comment>